<feature type="region of interest" description="Disordered" evidence="1">
    <location>
        <begin position="220"/>
        <end position="256"/>
    </location>
</feature>
<dbReference type="GO" id="GO:0030149">
    <property type="term" value="P:sphingolipid catabolic process"/>
    <property type="evidence" value="ECO:0007669"/>
    <property type="project" value="TreeGrafter"/>
</dbReference>
<feature type="compositionally biased region" description="Low complexity" evidence="1">
    <location>
        <begin position="413"/>
        <end position="427"/>
    </location>
</feature>
<dbReference type="GO" id="GO:0071944">
    <property type="term" value="C:cell periphery"/>
    <property type="evidence" value="ECO:0007669"/>
    <property type="project" value="TreeGrafter"/>
</dbReference>
<feature type="region of interest" description="Disordered" evidence="1">
    <location>
        <begin position="394"/>
        <end position="434"/>
    </location>
</feature>
<dbReference type="PANTHER" id="PTHR12393:SF6">
    <property type="entry name" value="SPHINGOMYELIN PHOSPHODIESTERASE 2"/>
    <property type="match status" value="1"/>
</dbReference>
<gene>
    <name evidence="2" type="ORF">HYH02_005011</name>
</gene>
<sequence length="1224" mass="121305">MSHFLPHNELPATLRLVNRTLAQQLKQPQHTTIRLSHACPLHAFQRHWAAPGATRGLRLHDRRRLLRLTARSGVVENLDVAIAAADCCLATEVLAAAAGANRLAVAEHLRGDRYGMPLAGEVLVAAAGAGRAPMVEWCLAQGCASDKAAAAAAKHGHRAVLERLLGRTSAEGGSTASPASLAAAGAAVGAVARVDVAALLEGAARGMPLEVLQQLHEEHSVRLPGRRVAGGGADGGGGGAEGPDGDGGGGGGVGGGADGGAVRLPILTRREQVKVMEAAAASPAVLAASATLPSAAAVAEAAAGGGTASAPEEEPEEGVVGGAGCGPTAGATVAVAGAPPTAAWTASATAAAGSGLPLAAAPPDDGGEAQFDAAVGETAGVDGVGTGEGTAALEAEPAAEDADETASGLDSDPAAASAPAVAPAKPAALPPAPAEPAWRTKLRWLESLEYPKPAEAWSAVAAMSPPSCGCGSSTGSTTGCNNSNGAGSSCRHLRAGCCVARVSCQGTCAAATGGAAASSSTSSSGGSSSGGSSAAAQGADWRERFQYLRSAGYPLNVGEALRRAANAGHEAALQYLLATREGRRLVLCMRRAQPDRTEGGSEVAGAPGADAGEAGMQAGDVGQPGEGPRLELGPGPGEQEDDEEGPGGEAVSGADALHAVSRAARAAARGGHVGVLRILAAHGLNLKQVPLLLSAAVRKRQLECAAWLLEQVFGLPPQSLSVTNNGTSSNMAVSSSVTGDPKSSAGKAAVVVGGTAAAASGGDRVAAVAACGEIVSAEPDAPPPLGATEAGAGATAASPAPVPPPPYRVPAGLLTRTLLLSAAGSGCPKMVAFVHERLRVGGTNSSNSGNSNSNSNSSSDSLDVCGSASNAVSAPGCSGSPPADAGVVGPSEYPADQAREERRVAPAEQRRASAACDAGARVTEMSSATSAPAAQGADHAPVTANAPSLEAPPPPLASASVDARQDAVPAGVPEAVAAAAASAEAAEMASAGNVAASPEEDEEDGSQKPQPAWDEVAWTAAAKAGCVEVLEQLASWGCVMGTNGDAYVTAARNGDLATLRCLHRLGCPWGPNRPPVPQEDSDDSFAFLAGPSTVFARAVTATARREWSGLPVLQLLLDLGCPVDWDEAASRARDFRHSKPETWLWVAAQQAKAEEGEGGAARGERRQGRGRGRARRRADAGAGGAAGGGGAGWKRCVALAVLGCCAFAARSLWFRRAAGRRLGG</sequence>
<dbReference type="OrthoDB" id="551183at2759"/>
<evidence type="ECO:0000313" key="2">
    <source>
        <dbReference type="EMBL" id="KAG2450510.1"/>
    </source>
</evidence>
<feature type="region of interest" description="Disordered" evidence="1">
    <location>
        <begin position="305"/>
        <end position="324"/>
    </location>
</feature>
<name>A0A835WPT8_9CHLO</name>
<feature type="compositionally biased region" description="Gly residues" evidence="1">
    <location>
        <begin position="1181"/>
        <end position="1190"/>
    </location>
</feature>
<comment type="caution">
    <text evidence="2">The sequence shown here is derived from an EMBL/GenBank/DDBJ whole genome shotgun (WGS) entry which is preliminary data.</text>
</comment>
<feature type="region of interest" description="Disordered" evidence="1">
    <location>
        <begin position="515"/>
        <end position="535"/>
    </location>
</feature>
<feature type="compositionally biased region" description="Low complexity" evidence="1">
    <location>
        <begin position="604"/>
        <end position="615"/>
    </location>
</feature>
<feature type="region of interest" description="Disordered" evidence="1">
    <location>
        <begin position="780"/>
        <end position="803"/>
    </location>
</feature>
<evidence type="ECO:0000256" key="1">
    <source>
        <dbReference type="SAM" id="MobiDB-lite"/>
    </source>
</evidence>
<feature type="region of interest" description="Disordered" evidence="1">
    <location>
        <begin position="842"/>
        <end position="965"/>
    </location>
</feature>
<feature type="compositionally biased region" description="Low complexity" evidence="1">
    <location>
        <begin position="844"/>
        <end position="861"/>
    </location>
</feature>
<feature type="region of interest" description="Disordered" evidence="1">
    <location>
        <begin position="1154"/>
        <end position="1190"/>
    </location>
</feature>
<feature type="compositionally biased region" description="Basic and acidic residues" evidence="1">
    <location>
        <begin position="897"/>
        <end position="911"/>
    </location>
</feature>
<dbReference type="GO" id="GO:0016020">
    <property type="term" value="C:membrane"/>
    <property type="evidence" value="ECO:0007669"/>
    <property type="project" value="TreeGrafter"/>
</dbReference>
<dbReference type="GO" id="GO:0005783">
    <property type="term" value="C:endoplasmic reticulum"/>
    <property type="evidence" value="ECO:0007669"/>
    <property type="project" value="TreeGrafter"/>
</dbReference>
<feature type="compositionally biased region" description="Gly residues" evidence="1">
    <location>
        <begin position="228"/>
        <end position="256"/>
    </location>
</feature>
<accession>A0A835WPT8</accession>
<dbReference type="EMBL" id="JAEHOD010000011">
    <property type="protein sequence ID" value="KAG2450510.1"/>
    <property type="molecule type" value="Genomic_DNA"/>
</dbReference>
<dbReference type="GO" id="GO:0004620">
    <property type="term" value="F:phospholipase activity"/>
    <property type="evidence" value="ECO:0007669"/>
    <property type="project" value="TreeGrafter"/>
</dbReference>
<keyword evidence="3" id="KW-1185">Reference proteome</keyword>
<dbReference type="GO" id="GO:0046513">
    <property type="term" value="P:ceramide biosynthetic process"/>
    <property type="evidence" value="ECO:0007669"/>
    <property type="project" value="TreeGrafter"/>
</dbReference>
<dbReference type="AlphaFoldDB" id="A0A835WPT8"/>
<dbReference type="PANTHER" id="PTHR12393">
    <property type="entry name" value="SPHINGOMYELIN PHOSPHODIESTERASE RELATED"/>
    <property type="match status" value="1"/>
</dbReference>
<dbReference type="Proteomes" id="UP000613740">
    <property type="component" value="Unassembled WGS sequence"/>
</dbReference>
<evidence type="ECO:0000313" key="3">
    <source>
        <dbReference type="Proteomes" id="UP000613740"/>
    </source>
</evidence>
<reference evidence="2" key="1">
    <citation type="journal article" date="2020" name="bioRxiv">
        <title>Comparative genomics of Chlamydomonas.</title>
        <authorList>
            <person name="Craig R.J."/>
            <person name="Hasan A.R."/>
            <person name="Ness R.W."/>
            <person name="Keightley P.D."/>
        </authorList>
    </citation>
    <scope>NUCLEOTIDE SEQUENCE</scope>
    <source>
        <strain evidence="2">CCAP 11/173</strain>
    </source>
</reference>
<protein>
    <submittedName>
        <fullName evidence="2">Uncharacterized protein</fullName>
    </submittedName>
</protein>
<organism evidence="2 3">
    <name type="scientific">Chlamydomonas schloesseri</name>
    <dbReference type="NCBI Taxonomy" id="2026947"/>
    <lineage>
        <taxon>Eukaryota</taxon>
        <taxon>Viridiplantae</taxon>
        <taxon>Chlorophyta</taxon>
        <taxon>core chlorophytes</taxon>
        <taxon>Chlorophyceae</taxon>
        <taxon>CS clade</taxon>
        <taxon>Chlamydomonadales</taxon>
        <taxon>Chlamydomonadaceae</taxon>
        <taxon>Chlamydomonas</taxon>
    </lineage>
</organism>
<feature type="region of interest" description="Disordered" evidence="1">
    <location>
        <begin position="990"/>
        <end position="1011"/>
    </location>
</feature>
<feature type="region of interest" description="Disordered" evidence="1">
    <location>
        <begin position="593"/>
        <end position="651"/>
    </location>
</feature>
<feature type="compositionally biased region" description="Low complexity" evidence="1">
    <location>
        <begin position="786"/>
        <end position="799"/>
    </location>
</feature>
<proteinExistence type="predicted"/>